<proteinExistence type="predicted"/>
<evidence type="ECO:0000256" key="3">
    <source>
        <dbReference type="ARBA" id="ARBA00022676"/>
    </source>
</evidence>
<dbReference type="PANTHER" id="PTHR33908:SF11">
    <property type="entry name" value="MEMBRANE PROTEIN"/>
    <property type="match status" value="1"/>
</dbReference>
<comment type="caution">
    <text evidence="10">The sequence shown here is derived from an EMBL/GenBank/DDBJ whole genome shotgun (WGS) entry which is preliminary data.</text>
</comment>
<dbReference type="Proteomes" id="UP000051717">
    <property type="component" value="Unassembled WGS sequence"/>
</dbReference>
<evidence type="ECO:0000256" key="7">
    <source>
        <dbReference type="ARBA" id="ARBA00023136"/>
    </source>
</evidence>
<feature type="transmembrane region" description="Helical" evidence="8">
    <location>
        <begin position="24"/>
        <end position="43"/>
    </location>
</feature>
<evidence type="ECO:0000259" key="9">
    <source>
        <dbReference type="Pfam" id="PF13231"/>
    </source>
</evidence>
<feature type="transmembrane region" description="Helical" evidence="8">
    <location>
        <begin position="352"/>
        <end position="374"/>
    </location>
</feature>
<evidence type="ECO:0000256" key="6">
    <source>
        <dbReference type="ARBA" id="ARBA00022989"/>
    </source>
</evidence>
<keyword evidence="7 8" id="KW-0472">Membrane</keyword>
<dbReference type="InterPro" id="IPR038731">
    <property type="entry name" value="RgtA/B/C-like"/>
</dbReference>
<feature type="transmembrane region" description="Helical" evidence="8">
    <location>
        <begin position="386"/>
        <end position="405"/>
    </location>
</feature>
<sequence>MEERTYRVMNQIEPPRSRLSEIMGARYFVPLCLVAAFVVRVCWIRCVDAAPVSDFGWYYERGIDLSAGKGYSVDGIPTAYWPVGYPAFLGLLLRVFGTSLLVPKAANVIVSMGVLLLSYYMAKKLFRSELAGRATLLILSFYPNHIAYCSLVGSEIIFVFLLLLGVLLLISSGRKAWLVPVSGIVFGLACLVKPQTILVPMVVAGSGTMRCVRSRGLRRRLVSFAGLYIVLAITLLPWTVRNYRLFDDFVYVSNNGGINLLIGNNPCANGRYVFSDEMDAMLEDAQTERERDVLARTLAVRYAAAHPVRTIKLWPAKLWFLYASDVEGISWNEAGLGSPGGLSRVVFWVLKAIAHVYYLAVGSAFLLSISLLRFRRSTKLASFPTLGLWIVIYFTVVVLATFGGSRFHFPMIPWIAMYAGALADILLRSPSSRAA</sequence>
<evidence type="ECO:0000313" key="10">
    <source>
        <dbReference type="EMBL" id="KPK68112.1"/>
    </source>
</evidence>
<dbReference type="AlphaFoldDB" id="A0A0S8G5Q2"/>
<dbReference type="GO" id="GO:0005886">
    <property type="term" value="C:plasma membrane"/>
    <property type="evidence" value="ECO:0007669"/>
    <property type="project" value="UniProtKB-SubCell"/>
</dbReference>
<protein>
    <recommendedName>
        <fullName evidence="9">Glycosyltransferase RgtA/B/C/D-like domain-containing protein</fullName>
    </recommendedName>
</protein>
<feature type="transmembrane region" description="Helical" evidence="8">
    <location>
        <begin position="146"/>
        <end position="170"/>
    </location>
</feature>
<comment type="subcellular location">
    <subcellularLocation>
        <location evidence="1">Cell membrane</location>
        <topology evidence="1">Multi-pass membrane protein</topology>
    </subcellularLocation>
</comment>
<accession>A0A0S8G5Q2</accession>
<evidence type="ECO:0000313" key="11">
    <source>
        <dbReference type="Proteomes" id="UP000051717"/>
    </source>
</evidence>
<feature type="transmembrane region" description="Helical" evidence="8">
    <location>
        <begin position="221"/>
        <end position="240"/>
    </location>
</feature>
<keyword evidence="6 8" id="KW-1133">Transmembrane helix</keyword>
<feature type="domain" description="Glycosyltransferase RgtA/B/C/D-like" evidence="9">
    <location>
        <begin position="82"/>
        <end position="238"/>
    </location>
</feature>
<keyword evidence="5 8" id="KW-0812">Transmembrane</keyword>
<evidence type="ECO:0000256" key="8">
    <source>
        <dbReference type="SAM" id="Phobius"/>
    </source>
</evidence>
<name>A0A0S8G5Q2_UNCT6</name>
<evidence type="ECO:0000256" key="1">
    <source>
        <dbReference type="ARBA" id="ARBA00004651"/>
    </source>
</evidence>
<dbReference type="InterPro" id="IPR050297">
    <property type="entry name" value="LipidA_mod_glycosyltrf_83"/>
</dbReference>
<keyword evidence="4" id="KW-0808">Transferase</keyword>
<dbReference type="GO" id="GO:0009103">
    <property type="term" value="P:lipopolysaccharide biosynthetic process"/>
    <property type="evidence" value="ECO:0007669"/>
    <property type="project" value="UniProtKB-ARBA"/>
</dbReference>
<evidence type="ECO:0000256" key="2">
    <source>
        <dbReference type="ARBA" id="ARBA00022475"/>
    </source>
</evidence>
<keyword evidence="3" id="KW-0328">Glycosyltransferase</keyword>
<dbReference type="PANTHER" id="PTHR33908">
    <property type="entry name" value="MANNOSYLTRANSFERASE YKCB-RELATED"/>
    <property type="match status" value="1"/>
</dbReference>
<feature type="transmembrane region" description="Helical" evidence="8">
    <location>
        <begin position="176"/>
        <end position="200"/>
    </location>
</feature>
<dbReference type="Pfam" id="PF13231">
    <property type="entry name" value="PMT_2"/>
    <property type="match status" value="1"/>
</dbReference>
<dbReference type="EMBL" id="LJUI01000090">
    <property type="protein sequence ID" value="KPK68112.1"/>
    <property type="molecule type" value="Genomic_DNA"/>
</dbReference>
<dbReference type="GO" id="GO:0016763">
    <property type="term" value="F:pentosyltransferase activity"/>
    <property type="evidence" value="ECO:0007669"/>
    <property type="project" value="TreeGrafter"/>
</dbReference>
<organism evidence="10 11">
    <name type="scientific">candidate division TA06 bacterium SM23_40</name>
    <dbReference type="NCBI Taxonomy" id="1703774"/>
    <lineage>
        <taxon>Bacteria</taxon>
        <taxon>Bacteria division TA06</taxon>
    </lineage>
</organism>
<keyword evidence="2" id="KW-1003">Cell membrane</keyword>
<evidence type="ECO:0000256" key="5">
    <source>
        <dbReference type="ARBA" id="ARBA00022692"/>
    </source>
</evidence>
<dbReference type="PATRIC" id="fig|1703774.3.peg.642"/>
<reference evidence="10 11" key="1">
    <citation type="journal article" date="2015" name="Microbiome">
        <title>Genomic resolution of linkages in carbon, nitrogen, and sulfur cycling among widespread estuary sediment bacteria.</title>
        <authorList>
            <person name="Baker B.J."/>
            <person name="Lazar C.S."/>
            <person name="Teske A.P."/>
            <person name="Dick G.J."/>
        </authorList>
    </citation>
    <scope>NUCLEOTIDE SEQUENCE [LARGE SCALE GENOMIC DNA]</scope>
    <source>
        <strain evidence="10">SM23_40</strain>
    </source>
</reference>
<feature type="transmembrane region" description="Helical" evidence="8">
    <location>
        <begin position="411"/>
        <end position="427"/>
    </location>
</feature>
<evidence type="ECO:0000256" key="4">
    <source>
        <dbReference type="ARBA" id="ARBA00022679"/>
    </source>
</evidence>
<gene>
    <name evidence="10" type="ORF">AMJ82_09055</name>
</gene>